<keyword evidence="4" id="KW-1185">Reference proteome</keyword>
<evidence type="ECO:0000256" key="2">
    <source>
        <dbReference type="SAM" id="MobiDB-lite"/>
    </source>
</evidence>
<name>A0AAD5DD24_9CHLO</name>
<feature type="coiled-coil region" evidence="1">
    <location>
        <begin position="269"/>
        <end position="327"/>
    </location>
</feature>
<accession>A0AAD5DD24</accession>
<evidence type="ECO:0000313" key="4">
    <source>
        <dbReference type="Proteomes" id="UP001205105"/>
    </source>
</evidence>
<keyword evidence="1" id="KW-0175">Coiled coil</keyword>
<organism evidence="3 4">
    <name type="scientific">Chlorella ohadii</name>
    <dbReference type="NCBI Taxonomy" id="2649997"/>
    <lineage>
        <taxon>Eukaryota</taxon>
        <taxon>Viridiplantae</taxon>
        <taxon>Chlorophyta</taxon>
        <taxon>core chlorophytes</taxon>
        <taxon>Trebouxiophyceae</taxon>
        <taxon>Chlorellales</taxon>
        <taxon>Chlorellaceae</taxon>
        <taxon>Chlorella clade</taxon>
        <taxon>Chlorella</taxon>
    </lineage>
</organism>
<dbReference type="EMBL" id="JADXDR010000229">
    <property type="protein sequence ID" value="KAI7835772.1"/>
    <property type="molecule type" value="Genomic_DNA"/>
</dbReference>
<dbReference type="InterPro" id="IPR052845">
    <property type="entry name" value="Axonemal_dynein_LC_domain"/>
</dbReference>
<evidence type="ECO:0000313" key="3">
    <source>
        <dbReference type="EMBL" id="KAI7835772.1"/>
    </source>
</evidence>
<feature type="region of interest" description="Disordered" evidence="2">
    <location>
        <begin position="385"/>
        <end position="438"/>
    </location>
</feature>
<feature type="coiled-coil region" evidence="1">
    <location>
        <begin position="543"/>
        <end position="594"/>
    </location>
</feature>
<dbReference type="PANTHER" id="PTHR23052:SF1">
    <property type="entry name" value="AXONEMAL DYNEIN LIGHT CHAIN DOMAIN-CONTAINING PROTEIN 1"/>
    <property type="match status" value="1"/>
</dbReference>
<proteinExistence type="predicted"/>
<protein>
    <recommendedName>
        <fullName evidence="5">Translin-associated factor X-interacting protein 1 N-terminal domain-containing protein</fullName>
    </recommendedName>
</protein>
<feature type="coiled-coil region" evidence="1">
    <location>
        <begin position="123"/>
        <end position="175"/>
    </location>
</feature>
<dbReference type="Gene3D" id="1.10.238.10">
    <property type="entry name" value="EF-hand"/>
    <property type="match status" value="1"/>
</dbReference>
<feature type="region of interest" description="Disordered" evidence="2">
    <location>
        <begin position="192"/>
        <end position="249"/>
    </location>
</feature>
<evidence type="ECO:0000256" key="1">
    <source>
        <dbReference type="SAM" id="Coils"/>
    </source>
</evidence>
<feature type="compositionally biased region" description="Gly residues" evidence="2">
    <location>
        <begin position="419"/>
        <end position="435"/>
    </location>
</feature>
<dbReference type="Proteomes" id="UP001205105">
    <property type="component" value="Unassembled WGS sequence"/>
</dbReference>
<reference evidence="3" key="1">
    <citation type="submission" date="2020-11" db="EMBL/GenBank/DDBJ databases">
        <title>Chlorella ohadii genome sequencing and assembly.</title>
        <authorList>
            <person name="Murik O."/>
            <person name="Treves H."/>
            <person name="Kedem I."/>
            <person name="Shotland Y."/>
            <person name="Kaplan A."/>
        </authorList>
    </citation>
    <scope>NUCLEOTIDE SEQUENCE</scope>
    <source>
        <strain evidence="3">1</strain>
    </source>
</reference>
<evidence type="ECO:0008006" key="5">
    <source>
        <dbReference type="Google" id="ProtNLM"/>
    </source>
</evidence>
<gene>
    <name evidence="3" type="ORF">COHA_010350</name>
</gene>
<sequence>MVQRQMAHLQAGTSGRGAVPAPLRSARHGPTPGRREVFVLAKWLEVETQRFNATYARKDERTPLVEFLMLAATKARAMYGTAYAELARQVTRHCEERGRLMADVWIGYSAMLDSVLSRVHAAYVAAKERAERAEAALEVAEAALAQERDGAEAYKAEAQSEMARLRAELTAALALGGGGGRVDVASVVMGPGRSAGDSRPGTASAEAAAAGRSVRFRDSTFGPAQRGSSVGKRDTLAGLRPGSSKMSMAMGSGMRHLHETAGGLSSEEAEELQQQNEALREALEGARQELLEVYKQVADFEAAAGEVVLLESRAEAAEGERDEALEQLRAATPRPQQSWGSLLELVGEAGLQRFQAALEAHKHWPTDELAALLVGAPLHAPPARAGTSLAAAPPQPLAAEGSQAAPSAEGSTASQAEAGGRGSSTGAGSNGGEGGSHLREHIEAGLGCLQAAVSRGQLDRQAILQAVQERTTAPLQEAAGEEHAAWLAQALSRPAAAPEQLVAFLMGSSRSGLHISPSFYGCMHQYKEGITFDEVRGAVQRARMSTRTRVAALEEEVRALGKEAGELRAIVQGYRDAEQRREVARRRREEEAQLEAKSPLQQYVELLGSQDESAWKEWLIGMGQASNVPKLFRHSGRIRNKHLSKRDTEKLVKEIWRERLNDPAAAAGSAVDLLEFVFQQLQKKVGIVTAVVEAGYNFLFGLWKYQWDADCELFLRILLGEVKEDVYVAQIRLQEELEELFGAIDRAKGQATGFIDTDDLRTALLAYFKVGQPGGKTLQRFDELMQAVDEDQEGDRVEWRKVFEEDREFNQGEFAESIRDQFLQERVEYFKALEAAVYEEAGHEEECRREHVTRALLHMDQDMSEKVAQQTAAAIFGELEELSVKAVMHKLSRGVVRRGRSSSAKGSVVGAAAGLKTKPRKGAGQLTEASLRALEALRQEWIAQEVQRNQPALPGSGAAAGKG</sequence>
<comment type="caution">
    <text evidence="3">The sequence shown here is derived from an EMBL/GenBank/DDBJ whole genome shotgun (WGS) entry which is preliminary data.</text>
</comment>
<dbReference type="AlphaFoldDB" id="A0AAD5DD24"/>
<feature type="region of interest" description="Disordered" evidence="2">
    <location>
        <begin position="1"/>
        <end position="32"/>
    </location>
</feature>
<dbReference type="PANTHER" id="PTHR23052">
    <property type="entry name" value="AXONEMAL DYNEIN LIGHT CHAIN DOMAIN-CONTAINING PROTEIN 1"/>
    <property type="match status" value="1"/>
</dbReference>